<accession>A0A9P5M820</accession>
<reference evidence="1 2" key="1">
    <citation type="journal article" date="2020" name="Genome Biol. Evol.">
        <title>Comparative genomics of Sclerotiniaceae.</title>
        <authorList>
            <person name="Valero Jimenez C.A."/>
            <person name="Steentjes M."/>
            <person name="Scholten O.E."/>
            <person name="Van Kan J.A.L."/>
        </authorList>
    </citation>
    <scope>NUCLEOTIDE SEQUENCE [LARGE SCALE GENOMIC DNA]</scope>
    <source>
        <strain evidence="1 2">MUCL 94</strain>
    </source>
</reference>
<dbReference type="GeneID" id="62145575"/>
<dbReference type="RefSeq" id="XP_038737055.1">
    <property type="nucleotide sequence ID" value="XM_038872497.1"/>
</dbReference>
<organism evidence="1 2">
    <name type="scientific">Botrytis byssoidea</name>
    <dbReference type="NCBI Taxonomy" id="139641"/>
    <lineage>
        <taxon>Eukaryota</taxon>
        <taxon>Fungi</taxon>
        <taxon>Dikarya</taxon>
        <taxon>Ascomycota</taxon>
        <taxon>Pezizomycotina</taxon>
        <taxon>Leotiomycetes</taxon>
        <taxon>Helotiales</taxon>
        <taxon>Sclerotiniaceae</taxon>
        <taxon>Botrytis</taxon>
    </lineage>
</organism>
<dbReference type="AlphaFoldDB" id="A0A9P5M820"/>
<protein>
    <submittedName>
        <fullName evidence="1">Uncharacterized protein</fullName>
    </submittedName>
</protein>
<comment type="caution">
    <text evidence="1">The sequence shown here is derived from an EMBL/GenBank/DDBJ whole genome shotgun (WGS) entry which is preliminary data.</text>
</comment>
<gene>
    <name evidence="1" type="ORF">EAE97_001986</name>
</gene>
<dbReference type="EMBL" id="RCSW01000003">
    <property type="protein sequence ID" value="KAF7952489.1"/>
    <property type="molecule type" value="Genomic_DNA"/>
</dbReference>
<evidence type="ECO:0000313" key="1">
    <source>
        <dbReference type="EMBL" id="KAF7952489.1"/>
    </source>
</evidence>
<sequence length="104" mass="12011">MTRELVRKYTTLTGLSDQIMMLSNTSKRSSKLFVLITSLRTRHRDFGSDWVNVNLETIDMWEGATRRGARVRGRQFNDGILMSWAFDLTVDDPDTIISLQRAID</sequence>
<evidence type="ECO:0000313" key="2">
    <source>
        <dbReference type="Proteomes" id="UP000710849"/>
    </source>
</evidence>
<dbReference type="Proteomes" id="UP000710849">
    <property type="component" value="Unassembled WGS sequence"/>
</dbReference>
<proteinExistence type="predicted"/>
<keyword evidence="2" id="KW-1185">Reference proteome</keyword>
<name>A0A9P5M820_9HELO</name>